<dbReference type="AlphaFoldDB" id="A0AAV6WKL5"/>
<evidence type="ECO:0000313" key="3">
    <source>
        <dbReference type="Proteomes" id="UP000826271"/>
    </source>
</evidence>
<dbReference type="Proteomes" id="UP000826271">
    <property type="component" value="Unassembled WGS sequence"/>
</dbReference>
<feature type="region of interest" description="Disordered" evidence="1">
    <location>
        <begin position="1"/>
        <end position="39"/>
    </location>
</feature>
<dbReference type="EMBL" id="WHWC01000016">
    <property type="protein sequence ID" value="KAG8367510.1"/>
    <property type="molecule type" value="Genomic_DNA"/>
</dbReference>
<name>A0AAV6WKL5_9LAMI</name>
<proteinExistence type="predicted"/>
<organism evidence="2 3">
    <name type="scientific">Buddleja alternifolia</name>
    <dbReference type="NCBI Taxonomy" id="168488"/>
    <lineage>
        <taxon>Eukaryota</taxon>
        <taxon>Viridiplantae</taxon>
        <taxon>Streptophyta</taxon>
        <taxon>Embryophyta</taxon>
        <taxon>Tracheophyta</taxon>
        <taxon>Spermatophyta</taxon>
        <taxon>Magnoliopsida</taxon>
        <taxon>eudicotyledons</taxon>
        <taxon>Gunneridae</taxon>
        <taxon>Pentapetalae</taxon>
        <taxon>asterids</taxon>
        <taxon>lamiids</taxon>
        <taxon>Lamiales</taxon>
        <taxon>Scrophulariaceae</taxon>
        <taxon>Buddlejeae</taxon>
        <taxon>Buddleja</taxon>
    </lineage>
</organism>
<keyword evidence="3" id="KW-1185">Reference proteome</keyword>
<reference evidence="2" key="1">
    <citation type="submission" date="2019-10" db="EMBL/GenBank/DDBJ databases">
        <authorList>
            <person name="Zhang R."/>
            <person name="Pan Y."/>
            <person name="Wang J."/>
            <person name="Ma R."/>
            <person name="Yu S."/>
        </authorList>
    </citation>
    <scope>NUCLEOTIDE SEQUENCE</scope>
    <source>
        <strain evidence="2">LA-IB0</strain>
        <tissue evidence="2">Leaf</tissue>
    </source>
</reference>
<evidence type="ECO:0000256" key="1">
    <source>
        <dbReference type="SAM" id="MobiDB-lite"/>
    </source>
</evidence>
<evidence type="ECO:0000313" key="2">
    <source>
        <dbReference type="EMBL" id="KAG8367510.1"/>
    </source>
</evidence>
<gene>
    <name evidence="2" type="ORF">BUALT_Bualt16G0079400</name>
</gene>
<protein>
    <submittedName>
        <fullName evidence="2">Uncharacterized protein</fullName>
    </submittedName>
</protein>
<accession>A0AAV6WKL5</accession>
<sequence length="111" mass="12384">MPATKSALIPHVTTRPSGAPRCAREARAHPRGQPYPTPGPASLACVYNTLGRNTSIPATLEEMSSLFARYLKGPRVQGAIRHESPYSRGLAARRFRVAWRYRKKRRSRADV</sequence>
<comment type="caution">
    <text evidence="2">The sequence shown here is derived from an EMBL/GenBank/DDBJ whole genome shotgun (WGS) entry which is preliminary data.</text>
</comment>